<evidence type="ECO:0000313" key="3">
    <source>
        <dbReference type="Proteomes" id="UP000299102"/>
    </source>
</evidence>
<dbReference type="AlphaFoldDB" id="A0A4C1T5Y7"/>
<proteinExistence type="predicted"/>
<feature type="region of interest" description="Disordered" evidence="1">
    <location>
        <begin position="113"/>
        <end position="136"/>
    </location>
</feature>
<keyword evidence="3" id="KW-1185">Reference proteome</keyword>
<name>A0A4C1T5Y7_EUMVA</name>
<sequence>MIPAIDSRMRADNRCIRTAHRRRLPPAPCNIHENPALTICFADLPIDSSSVLRSNETESKSKLSILNYIIILDNATISKSKRTWLADEPTSERDEAAPARTLRNLFPRLEGTTPNLAQTAVQTSAPAPSPLKHIPY</sequence>
<dbReference type="Proteomes" id="UP000299102">
    <property type="component" value="Unassembled WGS sequence"/>
</dbReference>
<comment type="caution">
    <text evidence="2">The sequence shown here is derived from an EMBL/GenBank/DDBJ whole genome shotgun (WGS) entry which is preliminary data.</text>
</comment>
<gene>
    <name evidence="2" type="ORF">EVAR_78354_1</name>
</gene>
<feature type="compositionally biased region" description="Polar residues" evidence="1">
    <location>
        <begin position="113"/>
        <end position="126"/>
    </location>
</feature>
<organism evidence="2 3">
    <name type="scientific">Eumeta variegata</name>
    <name type="common">Bagworm moth</name>
    <name type="synonym">Eumeta japonica</name>
    <dbReference type="NCBI Taxonomy" id="151549"/>
    <lineage>
        <taxon>Eukaryota</taxon>
        <taxon>Metazoa</taxon>
        <taxon>Ecdysozoa</taxon>
        <taxon>Arthropoda</taxon>
        <taxon>Hexapoda</taxon>
        <taxon>Insecta</taxon>
        <taxon>Pterygota</taxon>
        <taxon>Neoptera</taxon>
        <taxon>Endopterygota</taxon>
        <taxon>Lepidoptera</taxon>
        <taxon>Glossata</taxon>
        <taxon>Ditrysia</taxon>
        <taxon>Tineoidea</taxon>
        <taxon>Psychidae</taxon>
        <taxon>Oiketicinae</taxon>
        <taxon>Eumeta</taxon>
    </lineage>
</organism>
<reference evidence="2 3" key="1">
    <citation type="journal article" date="2019" name="Commun. Biol.">
        <title>The bagworm genome reveals a unique fibroin gene that provides high tensile strength.</title>
        <authorList>
            <person name="Kono N."/>
            <person name="Nakamura H."/>
            <person name="Ohtoshi R."/>
            <person name="Tomita M."/>
            <person name="Numata K."/>
            <person name="Arakawa K."/>
        </authorList>
    </citation>
    <scope>NUCLEOTIDE SEQUENCE [LARGE SCALE GENOMIC DNA]</scope>
</reference>
<evidence type="ECO:0000313" key="2">
    <source>
        <dbReference type="EMBL" id="GBP09000.1"/>
    </source>
</evidence>
<evidence type="ECO:0000256" key="1">
    <source>
        <dbReference type="SAM" id="MobiDB-lite"/>
    </source>
</evidence>
<protein>
    <submittedName>
        <fullName evidence="2">Uncharacterized protein</fullName>
    </submittedName>
</protein>
<accession>A0A4C1T5Y7</accession>
<dbReference type="EMBL" id="BGZK01000033">
    <property type="protein sequence ID" value="GBP09000.1"/>
    <property type="molecule type" value="Genomic_DNA"/>
</dbReference>